<comment type="cofactor">
    <cofactor evidence="1">
        <name>Mg(2+)</name>
        <dbReference type="ChEBI" id="CHEBI:18420"/>
    </cofactor>
</comment>
<keyword evidence="16" id="KW-1185">Reference proteome</keyword>
<dbReference type="InterPro" id="IPR032810">
    <property type="entry name" value="CCA-adding_enz_C"/>
</dbReference>
<evidence type="ECO:0000313" key="15">
    <source>
        <dbReference type="EMBL" id="MBE9070143.1"/>
    </source>
</evidence>
<keyword evidence="7" id="KW-0479">Metal-binding</keyword>
<accession>A0A928ZZB6</accession>
<name>A0A928ZZB6_LEPEC</name>
<dbReference type="InterPro" id="IPR050124">
    <property type="entry name" value="tRNA_CCA-adding_enzyme"/>
</dbReference>
<dbReference type="PANTHER" id="PTHR47545">
    <property type="entry name" value="MULTIFUNCTIONAL CCA PROTEIN"/>
    <property type="match status" value="1"/>
</dbReference>
<protein>
    <submittedName>
        <fullName evidence="15">CCA tRNA nucleotidyltransferase</fullName>
    </submittedName>
</protein>
<dbReference type="GO" id="GO:0008033">
    <property type="term" value="P:tRNA processing"/>
    <property type="evidence" value="ECO:0007669"/>
    <property type="project" value="UniProtKB-KW"/>
</dbReference>
<dbReference type="GO" id="GO:0000049">
    <property type="term" value="F:tRNA binding"/>
    <property type="evidence" value="ECO:0007669"/>
    <property type="project" value="UniProtKB-KW"/>
</dbReference>
<dbReference type="SUPFAM" id="SSF81891">
    <property type="entry name" value="Poly A polymerase C-terminal region-like"/>
    <property type="match status" value="1"/>
</dbReference>
<organism evidence="15 16">
    <name type="scientific">Leptolyngbya cf. ectocarpi LEGE 11479</name>
    <dbReference type="NCBI Taxonomy" id="1828722"/>
    <lineage>
        <taxon>Bacteria</taxon>
        <taxon>Bacillati</taxon>
        <taxon>Cyanobacteriota</taxon>
        <taxon>Cyanophyceae</taxon>
        <taxon>Leptolyngbyales</taxon>
        <taxon>Leptolyngbyaceae</taxon>
        <taxon>Leptolyngbya group</taxon>
        <taxon>Leptolyngbya</taxon>
    </lineage>
</organism>
<dbReference type="EMBL" id="JADEXP010000379">
    <property type="protein sequence ID" value="MBE9070143.1"/>
    <property type="molecule type" value="Genomic_DNA"/>
</dbReference>
<gene>
    <name evidence="15" type="ORF">IQ260_26225</name>
</gene>
<keyword evidence="10 11" id="KW-0694">RNA-binding</keyword>
<keyword evidence="4 11" id="KW-0808">Transferase</keyword>
<dbReference type="GO" id="GO:0000166">
    <property type="term" value="F:nucleotide binding"/>
    <property type="evidence" value="ECO:0007669"/>
    <property type="project" value="UniProtKB-KW"/>
</dbReference>
<dbReference type="Pfam" id="PF13735">
    <property type="entry name" value="tRNA_NucTran2_2"/>
    <property type="match status" value="1"/>
</dbReference>
<evidence type="ECO:0000259" key="14">
    <source>
        <dbReference type="Pfam" id="PF13735"/>
    </source>
</evidence>
<comment type="caution">
    <text evidence="15">The sequence shown here is derived from an EMBL/GenBank/DDBJ whole genome shotgun (WGS) entry which is preliminary data.</text>
</comment>
<evidence type="ECO:0000259" key="12">
    <source>
        <dbReference type="Pfam" id="PF01743"/>
    </source>
</evidence>
<evidence type="ECO:0000256" key="10">
    <source>
        <dbReference type="ARBA" id="ARBA00022884"/>
    </source>
</evidence>
<dbReference type="InterPro" id="IPR002646">
    <property type="entry name" value="PolA_pol_head_dom"/>
</dbReference>
<keyword evidence="9" id="KW-0460">Magnesium</keyword>
<dbReference type="GO" id="GO:0046872">
    <property type="term" value="F:metal ion binding"/>
    <property type="evidence" value="ECO:0007669"/>
    <property type="project" value="UniProtKB-KW"/>
</dbReference>
<evidence type="ECO:0000313" key="16">
    <source>
        <dbReference type="Proteomes" id="UP000615026"/>
    </source>
</evidence>
<dbReference type="Pfam" id="PF01743">
    <property type="entry name" value="PolyA_pol"/>
    <property type="match status" value="1"/>
</dbReference>
<feature type="domain" description="Poly A polymerase head" evidence="12">
    <location>
        <begin position="29"/>
        <end position="139"/>
    </location>
</feature>
<reference evidence="15" key="1">
    <citation type="submission" date="2020-10" db="EMBL/GenBank/DDBJ databases">
        <authorList>
            <person name="Castelo-Branco R."/>
            <person name="Eusebio N."/>
            <person name="Adriana R."/>
            <person name="Vieira A."/>
            <person name="Brugerolle De Fraissinette N."/>
            <person name="Rezende De Castro R."/>
            <person name="Schneider M.P."/>
            <person name="Vasconcelos V."/>
            <person name="Leao P.N."/>
        </authorList>
    </citation>
    <scope>NUCLEOTIDE SEQUENCE</scope>
    <source>
        <strain evidence="15">LEGE 11479</strain>
    </source>
</reference>
<dbReference type="CDD" id="cd05398">
    <property type="entry name" value="NT_ClassII-CCAase"/>
    <property type="match status" value="1"/>
</dbReference>
<dbReference type="Proteomes" id="UP000615026">
    <property type="component" value="Unassembled WGS sequence"/>
</dbReference>
<keyword evidence="6" id="KW-0548">Nucleotidyltransferase</keyword>
<evidence type="ECO:0000256" key="8">
    <source>
        <dbReference type="ARBA" id="ARBA00022741"/>
    </source>
</evidence>
<proteinExistence type="inferred from homology"/>
<dbReference type="Gene3D" id="1.10.3090.10">
    <property type="entry name" value="cca-adding enzyme, domain 2"/>
    <property type="match status" value="1"/>
</dbReference>
<dbReference type="Pfam" id="PF12627">
    <property type="entry name" value="PolyA_pol_RNAbd"/>
    <property type="match status" value="1"/>
</dbReference>
<dbReference type="InterPro" id="IPR043519">
    <property type="entry name" value="NT_sf"/>
</dbReference>
<evidence type="ECO:0000256" key="9">
    <source>
        <dbReference type="ARBA" id="ARBA00022842"/>
    </source>
</evidence>
<dbReference type="Gene3D" id="3.30.460.10">
    <property type="entry name" value="Beta Polymerase, domain 2"/>
    <property type="match status" value="1"/>
</dbReference>
<evidence type="ECO:0000259" key="13">
    <source>
        <dbReference type="Pfam" id="PF12627"/>
    </source>
</evidence>
<keyword evidence="5" id="KW-0819">tRNA processing</keyword>
<dbReference type="SUPFAM" id="SSF81301">
    <property type="entry name" value="Nucleotidyltransferase"/>
    <property type="match status" value="1"/>
</dbReference>
<dbReference type="PANTHER" id="PTHR47545:SF2">
    <property type="entry name" value="CC-ADDING TRNA NUCLEOTIDYLTRANSFERASE"/>
    <property type="match status" value="1"/>
</dbReference>
<dbReference type="AlphaFoldDB" id="A0A928ZZB6"/>
<evidence type="ECO:0000256" key="4">
    <source>
        <dbReference type="ARBA" id="ARBA00022679"/>
    </source>
</evidence>
<evidence type="ECO:0000256" key="3">
    <source>
        <dbReference type="ARBA" id="ARBA00022555"/>
    </source>
</evidence>
<feature type="domain" description="tRNA nucleotidyltransferase/poly(A) polymerase RNA and SrmB- binding" evidence="13">
    <location>
        <begin position="164"/>
        <end position="224"/>
    </location>
</feature>
<evidence type="ECO:0000256" key="11">
    <source>
        <dbReference type="RuleBase" id="RU003953"/>
    </source>
</evidence>
<keyword evidence="8" id="KW-0547">Nucleotide-binding</keyword>
<evidence type="ECO:0000256" key="5">
    <source>
        <dbReference type="ARBA" id="ARBA00022694"/>
    </source>
</evidence>
<keyword evidence="3" id="KW-0820">tRNA-binding</keyword>
<feature type="domain" description="CCA-adding enzyme C-terminal" evidence="14">
    <location>
        <begin position="272"/>
        <end position="414"/>
    </location>
</feature>
<sequence>MNFVSSMASALIPTTWPFDSRLLPETACVVGGSVRDALLKRQADYLDLDFVLPDGAVAIASAIARRYQAGFVVLDADNQIARAVFDQATIDFAQQVGPTLETDLQRRDFTINAIAYHPQSDRLIDPLNGMADLQQQTLRMVSRENLAEDPLRLLRAYRQAAQLGFTIDSNTRRTIHELAPLLQTIAAERIRHELDALLSQPKGATCFRMAWQDGLFTTWLPHLSEQHAKQLAALDKALATLPNIPGYLTLLHGWKDTVPAGHYRSWVKAARLSRLLPLDEEAANRWLNRLKYSRSEGQAIFRVIQTQPYLERLVVQGYLSRADQFFLFKTAGTSFPAVSLVALSMGVPTATVAELVRRYQTADDPIAHPTPLVSGKDLMQGLGLSSGPHIGQLLSAIENAQASGQLTHGDEALVWAQQWFKEYNMQR</sequence>
<dbReference type="GO" id="GO:0016779">
    <property type="term" value="F:nucleotidyltransferase activity"/>
    <property type="evidence" value="ECO:0007669"/>
    <property type="project" value="UniProtKB-KW"/>
</dbReference>
<evidence type="ECO:0000256" key="7">
    <source>
        <dbReference type="ARBA" id="ARBA00022723"/>
    </source>
</evidence>
<comment type="similarity">
    <text evidence="2 11">Belongs to the tRNA nucleotidyltransferase/poly(A) polymerase family.</text>
</comment>
<dbReference type="InterPro" id="IPR032828">
    <property type="entry name" value="PolyA_RNA-bd"/>
</dbReference>
<evidence type="ECO:0000256" key="6">
    <source>
        <dbReference type="ARBA" id="ARBA00022695"/>
    </source>
</evidence>
<evidence type="ECO:0000256" key="2">
    <source>
        <dbReference type="ARBA" id="ARBA00007265"/>
    </source>
</evidence>
<evidence type="ECO:0000256" key="1">
    <source>
        <dbReference type="ARBA" id="ARBA00001946"/>
    </source>
</evidence>